<comment type="caution">
    <text evidence="3">The sequence shown here is derived from an EMBL/GenBank/DDBJ whole genome shotgun (WGS) entry which is preliminary data.</text>
</comment>
<evidence type="ECO:0000256" key="1">
    <source>
        <dbReference type="SAM" id="Phobius"/>
    </source>
</evidence>
<dbReference type="AlphaFoldDB" id="A0A0B1ZNX5"/>
<accession>A0A0B1ZNX5</accession>
<sequence>MSTIFTRLSRWLHRQMPTHEQLEANRFTASIARRQELFRFTRRSVPRGVAVGLLVGIFALIPGVQIAGAALLCVPSRGNIPIAAAMTFLSNPATTPLILAASIWVGNLLGYHADLSTFYALYERSAGLADWSHWLLSDAAPALLIGLFVISTVAAAIGYVLAAWFWRFWIGRKHVARRMRWHQRRAEAPPPDSAGSDTTA</sequence>
<reference evidence="3 4" key="1">
    <citation type="submission" date="2014-10" db="EMBL/GenBank/DDBJ databases">
        <title>Genome sequence of Novosphingobium malaysiense MUSC 273(T).</title>
        <authorList>
            <person name="Lee L.-H."/>
        </authorList>
    </citation>
    <scope>NUCLEOTIDE SEQUENCE [LARGE SCALE GENOMIC DNA]</scope>
    <source>
        <strain evidence="3 4">MUSC 273</strain>
    </source>
</reference>
<dbReference type="EMBL" id="JTDI01000003">
    <property type="protein sequence ID" value="KHK90969.1"/>
    <property type="molecule type" value="Genomic_DNA"/>
</dbReference>
<evidence type="ECO:0000313" key="3">
    <source>
        <dbReference type="EMBL" id="KHK90969.1"/>
    </source>
</evidence>
<gene>
    <name evidence="3" type="ORF">LK12_08470</name>
</gene>
<name>A0A0B1ZNX5_9SPHN</name>
<dbReference type="RefSeq" id="WP_039282153.1">
    <property type="nucleotide sequence ID" value="NZ_JTDI01000003.1"/>
</dbReference>
<feature type="domain" description="DUF2062" evidence="2">
    <location>
        <begin position="26"/>
        <end position="173"/>
    </location>
</feature>
<dbReference type="PANTHER" id="PTHR40547">
    <property type="entry name" value="SLL0298 PROTEIN"/>
    <property type="match status" value="1"/>
</dbReference>
<evidence type="ECO:0000313" key="4">
    <source>
        <dbReference type="Proteomes" id="UP000031057"/>
    </source>
</evidence>
<keyword evidence="1" id="KW-0812">Transmembrane</keyword>
<dbReference type="Pfam" id="PF09835">
    <property type="entry name" value="DUF2062"/>
    <property type="match status" value="1"/>
</dbReference>
<keyword evidence="1" id="KW-1133">Transmembrane helix</keyword>
<proteinExistence type="predicted"/>
<dbReference type="InterPro" id="IPR018639">
    <property type="entry name" value="DUF2062"/>
</dbReference>
<protein>
    <submittedName>
        <fullName evidence="3">Membrane protein</fullName>
    </submittedName>
</protein>
<dbReference type="OrthoDB" id="7390525at2"/>
<dbReference type="Proteomes" id="UP000031057">
    <property type="component" value="Unassembled WGS sequence"/>
</dbReference>
<feature type="transmembrane region" description="Helical" evidence="1">
    <location>
        <begin position="49"/>
        <end position="74"/>
    </location>
</feature>
<dbReference type="STRING" id="1348853.LK12_08470"/>
<evidence type="ECO:0000259" key="2">
    <source>
        <dbReference type="Pfam" id="PF09835"/>
    </source>
</evidence>
<keyword evidence="4" id="KW-1185">Reference proteome</keyword>
<dbReference type="PANTHER" id="PTHR40547:SF1">
    <property type="entry name" value="SLL0298 PROTEIN"/>
    <property type="match status" value="1"/>
</dbReference>
<feature type="transmembrane region" description="Helical" evidence="1">
    <location>
        <begin position="142"/>
        <end position="170"/>
    </location>
</feature>
<organism evidence="3 4">
    <name type="scientific">Novosphingobium malaysiense</name>
    <dbReference type="NCBI Taxonomy" id="1348853"/>
    <lineage>
        <taxon>Bacteria</taxon>
        <taxon>Pseudomonadati</taxon>
        <taxon>Pseudomonadota</taxon>
        <taxon>Alphaproteobacteria</taxon>
        <taxon>Sphingomonadales</taxon>
        <taxon>Sphingomonadaceae</taxon>
        <taxon>Novosphingobium</taxon>
    </lineage>
</organism>
<keyword evidence="1" id="KW-0472">Membrane</keyword>